<comment type="caution">
    <text evidence="2">The sequence shown here is derived from an EMBL/GenBank/DDBJ whole genome shotgun (WGS) entry which is preliminary data.</text>
</comment>
<dbReference type="Proteomes" id="UP000182486">
    <property type="component" value="Unassembled WGS sequence"/>
</dbReference>
<dbReference type="AlphaFoldDB" id="A0A1K0GTG4"/>
<evidence type="ECO:0000256" key="1">
    <source>
        <dbReference type="SAM" id="SignalP"/>
    </source>
</evidence>
<gene>
    <name evidence="2" type="ORF">BG844_20020</name>
</gene>
<dbReference type="EMBL" id="MEIA01000213">
    <property type="protein sequence ID" value="OJF12571.1"/>
    <property type="molecule type" value="Genomic_DNA"/>
</dbReference>
<feature type="signal peptide" evidence="1">
    <location>
        <begin position="1"/>
        <end position="21"/>
    </location>
</feature>
<accession>A0A1K0GTG4</accession>
<proteinExistence type="predicted"/>
<reference evidence="2 3" key="1">
    <citation type="submission" date="2016-09" db="EMBL/GenBank/DDBJ databases">
        <title>Couchioplanes caeruleus draft genome sequence.</title>
        <authorList>
            <person name="Sheehan J."/>
            <person name="Caffrey P."/>
        </authorList>
    </citation>
    <scope>NUCLEOTIDE SEQUENCE [LARGE SCALE GENOMIC DNA]</scope>
    <source>
        <strain evidence="2 3">DSM 43634</strain>
    </source>
</reference>
<organism evidence="2 3">
    <name type="scientific">Couchioplanes caeruleus subsp. caeruleus</name>
    <dbReference type="NCBI Taxonomy" id="56427"/>
    <lineage>
        <taxon>Bacteria</taxon>
        <taxon>Bacillati</taxon>
        <taxon>Actinomycetota</taxon>
        <taxon>Actinomycetes</taxon>
        <taxon>Micromonosporales</taxon>
        <taxon>Micromonosporaceae</taxon>
        <taxon>Couchioplanes</taxon>
    </lineage>
</organism>
<evidence type="ECO:0000313" key="2">
    <source>
        <dbReference type="EMBL" id="OJF12571.1"/>
    </source>
</evidence>
<dbReference type="RefSeq" id="WP_071806864.1">
    <property type="nucleotide sequence ID" value="NZ_MEIA01000213.1"/>
</dbReference>
<protein>
    <recommendedName>
        <fullName evidence="4">Fibronectin type-III domain-containing protein</fullName>
    </recommendedName>
</protein>
<sequence length="188" mass="19556">MRLFKFLVPVLAVPFALSGCGALGLGSATGTPSASETPVPGDSWIVVAAGSPTATPKVSYSGSRPPALPPVSFLPAPPGDCAKEWTVDPVHIPMEVTPGAGKLTVTWPRQYSSAYRITAVDQTVVSGTQPPYVWQDVPAGDGCTVTATISGLSSKVPYVVWLDAPDTGYQQDGTRHPYSGRSGVVYPL</sequence>
<keyword evidence="1" id="KW-0732">Signal</keyword>
<evidence type="ECO:0008006" key="4">
    <source>
        <dbReference type="Google" id="ProtNLM"/>
    </source>
</evidence>
<keyword evidence="3" id="KW-1185">Reference proteome</keyword>
<evidence type="ECO:0000313" key="3">
    <source>
        <dbReference type="Proteomes" id="UP000182486"/>
    </source>
</evidence>
<name>A0A1K0GTG4_9ACTN</name>
<dbReference type="PROSITE" id="PS51257">
    <property type="entry name" value="PROKAR_LIPOPROTEIN"/>
    <property type="match status" value="1"/>
</dbReference>
<feature type="chain" id="PRO_5038639143" description="Fibronectin type-III domain-containing protein" evidence="1">
    <location>
        <begin position="22"/>
        <end position="188"/>
    </location>
</feature>